<dbReference type="SUPFAM" id="SSF56601">
    <property type="entry name" value="beta-lactamase/transpeptidase-like"/>
    <property type="match status" value="1"/>
</dbReference>
<organism evidence="2 3">
    <name type="scientific">Dictyobacter kobayashii</name>
    <dbReference type="NCBI Taxonomy" id="2014872"/>
    <lineage>
        <taxon>Bacteria</taxon>
        <taxon>Bacillati</taxon>
        <taxon>Chloroflexota</taxon>
        <taxon>Ktedonobacteria</taxon>
        <taxon>Ktedonobacterales</taxon>
        <taxon>Dictyobacteraceae</taxon>
        <taxon>Dictyobacter</taxon>
    </lineage>
</organism>
<dbReference type="OrthoDB" id="9773047at2"/>
<dbReference type="InterPro" id="IPR001466">
    <property type="entry name" value="Beta-lactam-related"/>
</dbReference>
<dbReference type="PANTHER" id="PTHR43283">
    <property type="entry name" value="BETA-LACTAMASE-RELATED"/>
    <property type="match status" value="1"/>
</dbReference>
<reference evidence="3" key="1">
    <citation type="submission" date="2018-12" db="EMBL/GenBank/DDBJ databases">
        <title>Tengunoibacter tsumagoiensis gen. nov., sp. nov., Dictyobacter kobayashii sp. nov., D. alpinus sp. nov., and D. joshuensis sp. nov. and description of Dictyobacteraceae fam. nov. within the order Ktedonobacterales isolated from Tengu-no-mugimeshi.</title>
        <authorList>
            <person name="Wang C.M."/>
            <person name="Zheng Y."/>
            <person name="Sakai Y."/>
            <person name="Toyoda A."/>
            <person name="Minakuchi Y."/>
            <person name="Abe K."/>
            <person name="Yokota A."/>
            <person name="Yabe S."/>
        </authorList>
    </citation>
    <scope>NUCLEOTIDE SEQUENCE [LARGE SCALE GENOMIC DNA]</scope>
    <source>
        <strain evidence="3">Uno11</strain>
    </source>
</reference>
<keyword evidence="3" id="KW-1185">Reference proteome</keyword>
<sequence length="343" mass="39485">MSINHWKTIWPTHGFPALPPQELGMNQHILAALDRYAEREETRFRAILIVRHGHLAFEKYYRGQQLSDYHRIASATKSIISALVGVALQEGYLHSLEQPLIDFFPEFVTPEMDARMKQVTLHHLMTMTSGFSYEEWQHNVVRWEQGEGDWAAFAFSLPMAFEPGQHFQYNALGIHLISIILTKVTGRSTLEFARQMLFQPLGISTDEKSGFFWMQDPEGYYRGGGGMRLRPRDMAKFGYLYLKNGLWEQNQLLPTKFIKRSTQQHTMGGPPVNEPYGYLWWTTQHDEHDLFFASGIGGQIIAVIPDLDIVVVIASTNEAHLNEKKQRDIIANFIIPAIHQKQQ</sequence>
<dbReference type="Gene3D" id="3.40.710.10">
    <property type="entry name" value="DD-peptidase/beta-lactamase superfamily"/>
    <property type="match status" value="1"/>
</dbReference>
<proteinExistence type="predicted"/>
<feature type="domain" description="Beta-lactamase-related" evidence="1">
    <location>
        <begin position="46"/>
        <end position="319"/>
    </location>
</feature>
<dbReference type="RefSeq" id="WP_126556725.1">
    <property type="nucleotide sequence ID" value="NZ_BIFS01000002.1"/>
</dbReference>
<comment type="caution">
    <text evidence="2">The sequence shown here is derived from an EMBL/GenBank/DDBJ whole genome shotgun (WGS) entry which is preliminary data.</text>
</comment>
<dbReference type="AlphaFoldDB" id="A0A402AVY0"/>
<dbReference type="InterPro" id="IPR050789">
    <property type="entry name" value="Diverse_Enzym_Activities"/>
</dbReference>
<evidence type="ECO:0000313" key="3">
    <source>
        <dbReference type="Proteomes" id="UP000287188"/>
    </source>
</evidence>
<dbReference type="PANTHER" id="PTHR43283:SF7">
    <property type="entry name" value="BETA-LACTAMASE-RELATED DOMAIN-CONTAINING PROTEIN"/>
    <property type="match status" value="1"/>
</dbReference>
<dbReference type="InterPro" id="IPR012338">
    <property type="entry name" value="Beta-lactam/transpept-like"/>
</dbReference>
<evidence type="ECO:0000259" key="1">
    <source>
        <dbReference type="Pfam" id="PF00144"/>
    </source>
</evidence>
<dbReference type="EMBL" id="BIFS01000002">
    <property type="protein sequence ID" value="GCE23256.1"/>
    <property type="molecule type" value="Genomic_DNA"/>
</dbReference>
<evidence type="ECO:0000313" key="2">
    <source>
        <dbReference type="EMBL" id="GCE23256.1"/>
    </source>
</evidence>
<protein>
    <submittedName>
        <fullName evidence="2">6-aminohexanoate-dimer hydrolase</fullName>
    </submittedName>
</protein>
<gene>
    <name evidence="2" type="ORF">KDK_70560</name>
</gene>
<dbReference type="Proteomes" id="UP000287188">
    <property type="component" value="Unassembled WGS sequence"/>
</dbReference>
<dbReference type="GO" id="GO:0016787">
    <property type="term" value="F:hydrolase activity"/>
    <property type="evidence" value="ECO:0007669"/>
    <property type="project" value="UniProtKB-KW"/>
</dbReference>
<name>A0A402AVY0_9CHLR</name>
<dbReference type="Pfam" id="PF00144">
    <property type="entry name" value="Beta-lactamase"/>
    <property type="match status" value="1"/>
</dbReference>
<accession>A0A402AVY0</accession>
<keyword evidence="2" id="KW-0378">Hydrolase</keyword>